<sequence length="27" mass="2990">MCVSHFQGLLSRLCRVQHGFADGSPED</sequence>
<accession>A0A0E9V1N1</accession>
<organism evidence="1">
    <name type="scientific">Anguilla anguilla</name>
    <name type="common">European freshwater eel</name>
    <name type="synonym">Muraena anguilla</name>
    <dbReference type="NCBI Taxonomy" id="7936"/>
    <lineage>
        <taxon>Eukaryota</taxon>
        <taxon>Metazoa</taxon>
        <taxon>Chordata</taxon>
        <taxon>Craniata</taxon>
        <taxon>Vertebrata</taxon>
        <taxon>Euteleostomi</taxon>
        <taxon>Actinopterygii</taxon>
        <taxon>Neopterygii</taxon>
        <taxon>Teleostei</taxon>
        <taxon>Anguilliformes</taxon>
        <taxon>Anguillidae</taxon>
        <taxon>Anguilla</taxon>
    </lineage>
</organism>
<dbReference type="AlphaFoldDB" id="A0A0E9V1N1"/>
<evidence type="ECO:0000313" key="1">
    <source>
        <dbReference type="EMBL" id="JAH71330.1"/>
    </source>
</evidence>
<dbReference type="EMBL" id="GBXM01037247">
    <property type="protein sequence ID" value="JAH71330.1"/>
    <property type="molecule type" value="Transcribed_RNA"/>
</dbReference>
<reference evidence="1" key="1">
    <citation type="submission" date="2014-11" db="EMBL/GenBank/DDBJ databases">
        <authorList>
            <person name="Amaro Gonzalez C."/>
        </authorList>
    </citation>
    <scope>NUCLEOTIDE SEQUENCE</scope>
</reference>
<protein>
    <submittedName>
        <fullName evidence="1">Uncharacterized protein</fullName>
    </submittedName>
</protein>
<name>A0A0E9V1N1_ANGAN</name>
<reference evidence="1" key="2">
    <citation type="journal article" date="2015" name="Fish Shellfish Immunol.">
        <title>Early steps in the European eel (Anguilla anguilla)-Vibrio vulnificus interaction in the gills: Role of the RtxA13 toxin.</title>
        <authorList>
            <person name="Callol A."/>
            <person name="Pajuelo D."/>
            <person name="Ebbesson L."/>
            <person name="Teles M."/>
            <person name="MacKenzie S."/>
            <person name="Amaro C."/>
        </authorList>
    </citation>
    <scope>NUCLEOTIDE SEQUENCE</scope>
</reference>
<proteinExistence type="predicted"/>